<dbReference type="GO" id="GO:0048188">
    <property type="term" value="C:Set1C/COMPASS complex"/>
    <property type="evidence" value="ECO:0007669"/>
    <property type="project" value="InterPro"/>
</dbReference>
<feature type="region of interest" description="Disordered" evidence="7">
    <location>
        <begin position="156"/>
        <end position="555"/>
    </location>
</feature>
<proteinExistence type="predicted"/>
<dbReference type="InterPro" id="IPR001965">
    <property type="entry name" value="Znf_PHD"/>
</dbReference>
<comment type="subcellular location">
    <subcellularLocation>
        <location evidence="1">Nucleus</location>
    </subcellularLocation>
</comment>
<keyword evidence="3 6" id="KW-0863">Zinc-finger</keyword>
<dbReference type="Pfam" id="PF00628">
    <property type="entry name" value="PHD"/>
    <property type="match status" value="1"/>
</dbReference>
<gene>
    <name evidence="9" type="ORF">AMAG_06663</name>
</gene>
<evidence type="ECO:0000256" key="2">
    <source>
        <dbReference type="ARBA" id="ARBA00022723"/>
    </source>
</evidence>
<evidence type="ECO:0000256" key="7">
    <source>
        <dbReference type="SAM" id="MobiDB-lite"/>
    </source>
</evidence>
<dbReference type="InterPro" id="IPR019787">
    <property type="entry name" value="Znf_PHD-finger"/>
</dbReference>
<reference evidence="10" key="2">
    <citation type="submission" date="2009-11" db="EMBL/GenBank/DDBJ databases">
        <title>The Genome Sequence of Allomyces macrogynus strain ATCC 38327.</title>
        <authorList>
            <consortium name="The Broad Institute Genome Sequencing Platform"/>
            <person name="Russ C."/>
            <person name="Cuomo C."/>
            <person name="Shea T."/>
            <person name="Young S.K."/>
            <person name="Zeng Q."/>
            <person name="Koehrsen M."/>
            <person name="Haas B."/>
            <person name="Borodovsky M."/>
            <person name="Guigo R."/>
            <person name="Alvarado L."/>
            <person name="Berlin A."/>
            <person name="Borenstein D."/>
            <person name="Chen Z."/>
            <person name="Engels R."/>
            <person name="Freedman E."/>
            <person name="Gellesch M."/>
            <person name="Goldberg J."/>
            <person name="Griggs A."/>
            <person name="Gujja S."/>
            <person name="Heiman D."/>
            <person name="Hepburn T."/>
            <person name="Howarth C."/>
            <person name="Jen D."/>
            <person name="Larson L."/>
            <person name="Lewis B."/>
            <person name="Mehta T."/>
            <person name="Park D."/>
            <person name="Pearson M."/>
            <person name="Roberts A."/>
            <person name="Saif S."/>
            <person name="Shenoy N."/>
            <person name="Sisk P."/>
            <person name="Stolte C."/>
            <person name="Sykes S."/>
            <person name="Walk T."/>
            <person name="White J."/>
            <person name="Yandava C."/>
            <person name="Burger G."/>
            <person name="Gray M.W."/>
            <person name="Holland P.W.H."/>
            <person name="King N."/>
            <person name="Lang F.B.F."/>
            <person name="Roger A.J."/>
            <person name="Ruiz-Trillo I."/>
            <person name="Lander E."/>
            <person name="Nusbaum C."/>
        </authorList>
    </citation>
    <scope>NUCLEOTIDE SEQUENCE [LARGE SCALE GENOMIC DNA]</scope>
    <source>
        <strain evidence="10">ATCC 38327</strain>
    </source>
</reference>
<dbReference type="InterPro" id="IPR013083">
    <property type="entry name" value="Znf_RING/FYVE/PHD"/>
</dbReference>
<feature type="compositionally biased region" description="Pro residues" evidence="7">
    <location>
        <begin position="171"/>
        <end position="180"/>
    </location>
</feature>
<dbReference type="Proteomes" id="UP000054350">
    <property type="component" value="Unassembled WGS sequence"/>
</dbReference>
<feature type="compositionally biased region" description="Basic and acidic residues" evidence="7">
    <location>
        <begin position="230"/>
        <end position="278"/>
    </location>
</feature>
<dbReference type="PANTHER" id="PTHR46174:SF1">
    <property type="entry name" value="CXXC-TYPE ZINC FINGER PROTEIN 1"/>
    <property type="match status" value="1"/>
</dbReference>
<organism evidence="9 10">
    <name type="scientific">Allomyces macrogynus (strain ATCC 38327)</name>
    <name type="common">Allomyces javanicus var. macrogynus</name>
    <dbReference type="NCBI Taxonomy" id="578462"/>
    <lineage>
        <taxon>Eukaryota</taxon>
        <taxon>Fungi</taxon>
        <taxon>Fungi incertae sedis</taxon>
        <taxon>Blastocladiomycota</taxon>
        <taxon>Blastocladiomycetes</taxon>
        <taxon>Blastocladiales</taxon>
        <taxon>Blastocladiaceae</taxon>
        <taxon>Allomyces</taxon>
    </lineage>
</organism>
<evidence type="ECO:0000256" key="6">
    <source>
        <dbReference type="PROSITE-ProRule" id="PRU00146"/>
    </source>
</evidence>
<dbReference type="GO" id="GO:0045893">
    <property type="term" value="P:positive regulation of DNA-templated transcription"/>
    <property type="evidence" value="ECO:0007669"/>
    <property type="project" value="TreeGrafter"/>
</dbReference>
<evidence type="ECO:0000256" key="5">
    <source>
        <dbReference type="ARBA" id="ARBA00023242"/>
    </source>
</evidence>
<keyword evidence="10" id="KW-1185">Reference proteome</keyword>
<dbReference type="EMBL" id="GG745337">
    <property type="protein sequence ID" value="KNE60903.1"/>
    <property type="molecule type" value="Genomic_DNA"/>
</dbReference>
<keyword evidence="2" id="KW-0479">Metal-binding</keyword>
<protein>
    <recommendedName>
        <fullName evidence="8">PHD-type domain-containing protein</fullName>
    </recommendedName>
</protein>
<feature type="region of interest" description="Disordered" evidence="7">
    <location>
        <begin position="1"/>
        <end position="78"/>
    </location>
</feature>
<dbReference type="PROSITE" id="PS50016">
    <property type="entry name" value="ZF_PHD_2"/>
    <property type="match status" value="1"/>
</dbReference>
<feature type="compositionally biased region" description="Low complexity" evidence="7">
    <location>
        <begin position="64"/>
        <end position="78"/>
    </location>
</feature>
<evidence type="ECO:0000313" key="10">
    <source>
        <dbReference type="Proteomes" id="UP000054350"/>
    </source>
</evidence>
<dbReference type="STRING" id="578462.A0A0L0SEE1"/>
<evidence type="ECO:0000256" key="4">
    <source>
        <dbReference type="ARBA" id="ARBA00022833"/>
    </source>
</evidence>
<dbReference type="VEuPathDB" id="FungiDB:AMAG_06663"/>
<feature type="compositionally biased region" description="Basic and acidic residues" evidence="7">
    <location>
        <begin position="285"/>
        <end position="294"/>
    </location>
</feature>
<dbReference type="SUPFAM" id="SSF57903">
    <property type="entry name" value="FYVE/PHD zinc finger"/>
    <property type="match status" value="1"/>
</dbReference>
<dbReference type="InterPro" id="IPR019786">
    <property type="entry name" value="Zinc_finger_PHD-type_CS"/>
</dbReference>
<evidence type="ECO:0000256" key="3">
    <source>
        <dbReference type="ARBA" id="ARBA00022771"/>
    </source>
</evidence>
<dbReference type="PROSITE" id="PS01359">
    <property type="entry name" value="ZF_PHD_1"/>
    <property type="match status" value="1"/>
</dbReference>
<feature type="compositionally biased region" description="Low complexity" evidence="7">
    <location>
        <begin position="381"/>
        <end position="410"/>
    </location>
</feature>
<feature type="compositionally biased region" description="Basic and acidic residues" evidence="7">
    <location>
        <begin position="1"/>
        <end position="11"/>
    </location>
</feature>
<dbReference type="CDD" id="cd15560">
    <property type="entry name" value="PHD2_3_BPTF"/>
    <property type="match status" value="1"/>
</dbReference>
<dbReference type="eggNOG" id="KOG1632">
    <property type="taxonomic scope" value="Eukaryota"/>
</dbReference>
<evidence type="ECO:0000313" key="9">
    <source>
        <dbReference type="EMBL" id="KNE60903.1"/>
    </source>
</evidence>
<feature type="compositionally biased region" description="Pro residues" evidence="7">
    <location>
        <begin position="364"/>
        <end position="373"/>
    </location>
</feature>
<feature type="compositionally biased region" description="Basic and acidic residues" evidence="7">
    <location>
        <begin position="192"/>
        <end position="219"/>
    </location>
</feature>
<sequence>MADASTRELHEQTLLATLAGTSTDNHGDDLEAGQVEAGELPPAQAITSHASTSRAPSAADRPMTAASTNSTSTADVGSTSSASYEQYAASAAYQQQYYAYQQQYAAWYHQHQQHHRTAAAAAAAAAAATSNSGYYDQGYAAPTDYDRRYSEYHQDYRGAYYPGPHGAEYGSPPPPPPPPPRDAHRTWRRGPPRRDRDRDRDRDRSRDRMLADRDRDGDWYRPQGAPLPPPRDREFSREFSRERPMMRDRDFIRDRDFSRDRAPRDRDRDWDRDRDRPPRGSVAQDPDRSYRPGRDVPTPADPPASPARHQPTVPARRADDSPVRPPSEAPPRQVDDAKSTPPLTPSKNSQPAPPASASDTPRPAALPPKPPGGIPDHPHQSRSPASVASPSSAARAAAPRAFTASPAAARIKVEKRDDEDGMIVDTREESIRPVSSFQAKLDAASSRSPPRPPAPDAREPSAKLEPVSPRRAATPATALLSAYPSSDMATDASDYEDGRSTRQLNGVADPVPHAATPPPPQPPPPKRRPKQRRLRIPSPVSDPDAPPHGAPANATPWSVADVELYLPTNFRGSAQLAAAAAEAAAAAGRGVGAMAAGKVTVPGRRKTEDEEEERETLYCICRTPYDDNQFYIGCDGCTDWFHLSCVGMPHDKSDDVDLFFCPQCTHLGRGITTWRAKCARTGCPSLATLPAAFCSDMCGVVAAMNVAARTTDCALDRALYPESDPRAHMLAVLRALTQAPAPRTAAWSAADVDDVKSMLTAVRGYQAARDGMTRCEQRLTILAAHAERVGGSGEEGEGGVKVCGCPLDGVEAEVVRWCEREACTRHRHWRAVVKGKLEVERVGYIQAARDAQVKFRNGARRVVARRHDLERVLFHVTTVTHDDAMEVDGAAAVVDNTPPW</sequence>
<dbReference type="InterPro" id="IPR037869">
    <property type="entry name" value="Spp1/CFP1"/>
</dbReference>
<feature type="compositionally biased region" description="Basic residues" evidence="7">
    <location>
        <begin position="525"/>
        <end position="535"/>
    </location>
</feature>
<feature type="compositionally biased region" description="Pro residues" evidence="7">
    <location>
        <begin position="515"/>
        <end position="524"/>
    </location>
</feature>
<dbReference type="GO" id="GO:0008270">
    <property type="term" value="F:zinc ion binding"/>
    <property type="evidence" value="ECO:0007669"/>
    <property type="project" value="UniProtKB-KW"/>
</dbReference>
<accession>A0A0L0SEE1</accession>
<dbReference type="Gene3D" id="3.30.40.10">
    <property type="entry name" value="Zinc/RING finger domain, C3HC4 (zinc finger)"/>
    <property type="match status" value="1"/>
</dbReference>
<evidence type="ECO:0000259" key="8">
    <source>
        <dbReference type="PROSITE" id="PS50016"/>
    </source>
</evidence>
<keyword evidence="5" id="KW-0539">Nucleus</keyword>
<feature type="compositionally biased region" description="Polar residues" evidence="7">
    <location>
        <begin position="45"/>
        <end position="55"/>
    </location>
</feature>
<dbReference type="InterPro" id="IPR011011">
    <property type="entry name" value="Znf_FYVE_PHD"/>
</dbReference>
<reference evidence="9 10" key="1">
    <citation type="submission" date="2009-11" db="EMBL/GenBank/DDBJ databases">
        <title>Annotation of Allomyces macrogynus ATCC 38327.</title>
        <authorList>
            <consortium name="The Broad Institute Genome Sequencing Platform"/>
            <person name="Russ C."/>
            <person name="Cuomo C."/>
            <person name="Burger G."/>
            <person name="Gray M.W."/>
            <person name="Holland P.W.H."/>
            <person name="King N."/>
            <person name="Lang F.B.F."/>
            <person name="Roger A.J."/>
            <person name="Ruiz-Trillo I."/>
            <person name="Young S.K."/>
            <person name="Zeng Q."/>
            <person name="Gargeya S."/>
            <person name="Fitzgerald M."/>
            <person name="Haas B."/>
            <person name="Abouelleil A."/>
            <person name="Alvarado L."/>
            <person name="Arachchi H.M."/>
            <person name="Berlin A."/>
            <person name="Chapman S.B."/>
            <person name="Gearin G."/>
            <person name="Goldberg J."/>
            <person name="Griggs A."/>
            <person name="Gujja S."/>
            <person name="Hansen M."/>
            <person name="Heiman D."/>
            <person name="Howarth C."/>
            <person name="Larimer J."/>
            <person name="Lui A."/>
            <person name="MacDonald P.J.P."/>
            <person name="McCowen C."/>
            <person name="Montmayeur A."/>
            <person name="Murphy C."/>
            <person name="Neiman D."/>
            <person name="Pearson M."/>
            <person name="Priest M."/>
            <person name="Roberts A."/>
            <person name="Saif S."/>
            <person name="Shea T."/>
            <person name="Sisk P."/>
            <person name="Stolte C."/>
            <person name="Sykes S."/>
            <person name="Wortman J."/>
            <person name="Nusbaum C."/>
            <person name="Birren B."/>
        </authorList>
    </citation>
    <scope>NUCLEOTIDE SEQUENCE [LARGE SCALE GENOMIC DNA]</scope>
    <source>
        <strain evidence="9 10">ATCC 38327</strain>
    </source>
</reference>
<feature type="domain" description="PHD-type" evidence="8">
    <location>
        <begin position="616"/>
        <end position="667"/>
    </location>
</feature>
<dbReference type="OrthoDB" id="436852at2759"/>
<evidence type="ECO:0000256" key="1">
    <source>
        <dbReference type="ARBA" id="ARBA00004123"/>
    </source>
</evidence>
<dbReference type="PANTHER" id="PTHR46174">
    <property type="entry name" value="CXXC-TYPE ZINC FINGER PROTEIN 1"/>
    <property type="match status" value="1"/>
</dbReference>
<dbReference type="SMART" id="SM00249">
    <property type="entry name" value="PHD"/>
    <property type="match status" value="1"/>
</dbReference>
<dbReference type="AlphaFoldDB" id="A0A0L0SEE1"/>
<keyword evidence="4" id="KW-0862">Zinc</keyword>
<name>A0A0L0SEE1_ALLM3</name>